<evidence type="ECO:0000256" key="1">
    <source>
        <dbReference type="SAM" id="MobiDB-lite"/>
    </source>
</evidence>
<dbReference type="OrthoDB" id="581140at2"/>
<dbReference type="Proteomes" id="UP000313988">
    <property type="component" value="Unassembled WGS sequence"/>
</dbReference>
<dbReference type="PANTHER" id="PTHR37489">
    <property type="entry name" value="DUF3500 DOMAIN-CONTAINING PROTEIN"/>
    <property type="match status" value="1"/>
</dbReference>
<dbReference type="AlphaFoldDB" id="A0A5C4Y4E5"/>
<organism evidence="2 3">
    <name type="scientific">Deinococcus radiopugnans ATCC 19172</name>
    <dbReference type="NCBI Taxonomy" id="585398"/>
    <lineage>
        <taxon>Bacteria</taxon>
        <taxon>Thermotogati</taxon>
        <taxon>Deinococcota</taxon>
        <taxon>Deinococci</taxon>
        <taxon>Deinococcales</taxon>
        <taxon>Deinococcaceae</taxon>
        <taxon>Deinococcus</taxon>
    </lineage>
</organism>
<comment type="caution">
    <text evidence="2">The sequence shown here is derived from an EMBL/GenBank/DDBJ whole genome shotgun (WGS) entry which is preliminary data.</text>
</comment>
<proteinExistence type="predicted"/>
<name>A0A5C4Y4E5_9DEIO</name>
<dbReference type="PANTHER" id="PTHR37489:SF1">
    <property type="entry name" value="DUF3500 DOMAIN-CONTAINING PROTEIN"/>
    <property type="match status" value="1"/>
</dbReference>
<gene>
    <name evidence="2" type="ORF">FHR04_12295</name>
</gene>
<evidence type="ECO:0000313" key="2">
    <source>
        <dbReference type="EMBL" id="TNM70675.1"/>
    </source>
</evidence>
<dbReference type="InterPro" id="IPR021889">
    <property type="entry name" value="DUF3500"/>
</dbReference>
<sequence length="476" mass="49546">MSNGEKLPQLRRWQGLRRPNFERNSRHFTHLHEICVIHAGFIYRTVTSSGQYEGGTPTGLPFSSLLVLIQGRFAMNRPLISAVIAAALGSVSLLTLSLASAGGAGAPVAAANAAADAQTTKIVAAANAFLVTLSDAQKKAVMFAFTDSAQRVRWSNFPQGAFNRVGVRWGDLNTAQRAALMTLLGAVLSPAGVDMVKGQMAADEVLKTAPNRTDGSGIASSEPAGATAAPAAGAGSDRPTNPPAGGQPPAAGGASGSLPSVSFGSDNYFVSFLGTPSATTQWMMQFGGHHLAINATVVGDNVTLSPSLTGGEPVKILRDGQVVTIIPQVPIEMKAAEAMLGSLSAAQKAKAVISTTRIDLVLGPGQDGKTLQPEGLPGSAMTAAQKTLFLALIQDRLGILNADDLAVKMADIQKNLDQTSFAWWGPTTAGSSAYFRITGPTAIIEFSPQANDGDPSNHLHNMYRDPTNEYGAAWTK</sequence>
<dbReference type="Pfam" id="PF12006">
    <property type="entry name" value="DUF3500"/>
    <property type="match status" value="1"/>
</dbReference>
<accession>A0A5C4Y4E5</accession>
<feature type="compositionally biased region" description="Low complexity" evidence="1">
    <location>
        <begin position="219"/>
        <end position="236"/>
    </location>
</feature>
<feature type="region of interest" description="Disordered" evidence="1">
    <location>
        <begin position="209"/>
        <end position="257"/>
    </location>
</feature>
<reference evidence="2 3" key="1">
    <citation type="submission" date="2019-06" db="EMBL/GenBank/DDBJ databases">
        <title>Genome sequence of Deinococcus radiopugnans ATCC 19172.</title>
        <authorList>
            <person name="Maclea K.S."/>
            <person name="Maynard C.R."/>
        </authorList>
    </citation>
    <scope>NUCLEOTIDE SEQUENCE [LARGE SCALE GENOMIC DNA]</scope>
    <source>
        <strain evidence="2 3">ATCC 19172</strain>
    </source>
</reference>
<dbReference type="EMBL" id="VDMO01000012">
    <property type="protein sequence ID" value="TNM70675.1"/>
    <property type="molecule type" value="Genomic_DNA"/>
</dbReference>
<evidence type="ECO:0000313" key="3">
    <source>
        <dbReference type="Proteomes" id="UP000313988"/>
    </source>
</evidence>
<feature type="compositionally biased region" description="Low complexity" evidence="1">
    <location>
        <begin position="247"/>
        <end position="257"/>
    </location>
</feature>
<protein>
    <submittedName>
        <fullName evidence="2">DUF3500 domain-containing protein</fullName>
    </submittedName>
</protein>